<feature type="domain" description="Xylose isomerase-like TIM barrel" evidence="2">
    <location>
        <begin position="21"/>
        <end position="259"/>
    </location>
</feature>
<dbReference type="RefSeq" id="WP_406854353.1">
    <property type="nucleotide sequence ID" value="NZ_CP157484.1"/>
</dbReference>
<evidence type="ECO:0000313" key="3">
    <source>
        <dbReference type="EMBL" id="XBO37531.1"/>
    </source>
</evidence>
<dbReference type="InterPro" id="IPR050312">
    <property type="entry name" value="IolE/XylAMocC-like"/>
</dbReference>
<evidence type="ECO:0000256" key="1">
    <source>
        <dbReference type="SAM" id="MobiDB-lite"/>
    </source>
</evidence>
<dbReference type="InterPro" id="IPR013022">
    <property type="entry name" value="Xyl_isomerase-like_TIM-brl"/>
</dbReference>
<reference evidence="3" key="1">
    <citation type="submission" date="2024-05" db="EMBL/GenBank/DDBJ databases">
        <authorList>
            <person name="Kim S."/>
            <person name="Heo J."/>
            <person name="Choi H."/>
            <person name="Choi Y."/>
            <person name="Kwon S.-W."/>
            <person name="Kim Y."/>
        </authorList>
    </citation>
    <scope>NUCLEOTIDE SEQUENCE</scope>
    <source>
        <strain evidence="3">KACC 23698</strain>
    </source>
</reference>
<dbReference type="AlphaFoldDB" id="A0AAU7JB02"/>
<accession>A0AAU7JB02</accession>
<sequence>MRQWSLSFLTCLGAAPEDAARAAAEAGYDFVGLRLAPASPGGVAFPLMDQPTRVRDLRRLMADRGIGVFDVEMIRLGPDFDVEGHLRLLECSADLGARVVLVAGDDPDESRLTASYAQLCAAAAPFGLCMDLEFMPQSELGDLAAARRVLEAADQPNQGVIVDALHVSRSRTPVADVAALPPAWLHYAQICDGPADIPSSREALNHAARHARLMPGDGGIDLAPIFAALPADLPIAVEVPNDAQSAGWSAADWARRGLASAKAALGEPKPQDRPEMSARLDAGAGRSQGTGAGS</sequence>
<organism evidence="3">
    <name type="scientific">Alsobacter sp. KACC 23698</name>
    <dbReference type="NCBI Taxonomy" id="3149229"/>
    <lineage>
        <taxon>Bacteria</taxon>
        <taxon>Pseudomonadati</taxon>
        <taxon>Pseudomonadota</taxon>
        <taxon>Alphaproteobacteria</taxon>
        <taxon>Hyphomicrobiales</taxon>
        <taxon>Alsobacteraceae</taxon>
        <taxon>Alsobacter</taxon>
    </lineage>
</organism>
<keyword evidence="3" id="KW-0413">Isomerase</keyword>
<dbReference type="Pfam" id="PF01261">
    <property type="entry name" value="AP_endonuc_2"/>
    <property type="match status" value="1"/>
</dbReference>
<dbReference type="InterPro" id="IPR036237">
    <property type="entry name" value="Xyl_isomerase-like_sf"/>
</dbReference>
<dbReference type="SUPFAM" id="SSF51658">
    <property type="entry name" value="Xylose isomerase-like"/>
    <property type="match status" value="1"/>
</dbReference>
<dbReference type="PANTHER" id="PTHR12110">
    <property type="entry name" value="HYDROXYPYRUVATE ISOMERASE"/>
    <property type="match status" value="1"/>
</dbReference>
<gene>
    <name evidence="3" type="ORF">ABEG18_17610</name>
</gene>
<name>A0AAU7JB02_9HYPH</name>
<protein>
    <submittedName>
        <fullName evidence="3">Sugar phosphate isomerase/epimerase</fullName>
    </submittedName>
</protein>
<proteinExistence type="predicted"/>
<dbReference type="PANTHER" id="PTHR12110:SF48">
    <property type="entry name" value="BLL3656 PROTEIN"/>
    <property type="match status" value="1"/>
</dbReference>
<evidence type="ECO:0000259" key="2">
    <source>
        <dbReference type="Pfam" id="PF01261"/>
    </source>
</evidence>
<dbReference type="Gene3D" id="3.20.20.150">
    <property type="entry name" value="Divalent-metal-dependent TIM barrel enzymes"/>
    <property type="match status" value="1"/>
</dbReference>
<feature type="compositionally biased region" description="Basic and acidic residues" evidence="1">
    <location>
        <begin position="269"/>
        <end position="278"/>
    </location>
</feature>
<dbReference type="GO" id="GO:0016853">
    <property type="term" value="F:isomerase activity"/>
    <property type="evidence" value="ECO:0007669"/>
    <property type="project" value="UniProtKB-KW"/>
</dbReference>
<feature type="region of interest" description="Disordered" evidence="1">
    <location>
        <begin position="261"/>
        <end position="294"/>
    </location>
</feature>
<dbReference type="EMBL" id="CP157484">
    <property type="protein sequence ID" value="XBO37531.1"/>
    <property type="molecule type" value="Genomic_DNA"/>
</dbReference>